<dbReference type="EMBL" id="KN838564">
    <property type="protein sequence ID" value="KIK05031.1"/>
    <property type="molecule type" value="Genomic_DNA"/>
</dbReference>
<dbReference type="Proteomes" id="UP000054477">
    <property type="component" value="Unassembled WGS sequence"/>
</dbReference>
<dbReference type="SUPFAM" id="SSF48452">
    <property type="entry name" value="TPR-like"/>
    <property type="match status" value="1"/>
</dbReference>
<protein>
    <recommendedName>
        <fullName evidence="3">Kinesin light chain</fullName>
    </recommendedName>
</protein>
<dbReference type="OrthoDB" id="539810at2759"/>
<accession>A0A0C9XJ43</accession>
<evidence type="ECO:0000313" key="1">
    <source>
        <dbReference type="EMBL" id="KIK05031.1"/>
    </source>
</evidence>
<evidence type="ECO:0008006" key="3">
    <source>
        <dbReference type="Google" id="ProtNLM"/>
    </source>
</evidence>
<reference evidence="2" key="2">
    <citation type="submission" date="2015-01" db="EMBL/GenBank/DDBJ databases">
        <title>Evolutionary Origins and Diversification of the Mycorrhizal Mutualists.</title>
        <authorList>
            <consortium name="DOE Joint Genome Institute"/>
            <consortium name="Mycorrhizal Genomics Consortium"/>
            <person name="Kohler A."/>
            <person name="Kuo A."/>
            <person name="Nagy L.G."/>
            <person name="Floudas D."/>
            <person name="Copeland A."/>
            <person name="Barry K.W."/>
            <person name="Cichocki N."/>
            <person name="Veneault-Fourrey C."/>
            <person name="LaButti K."/>
            <person name="Lindquist E.A."/>
            <person name="Lipzen A."/>
            <person name="Lundell T."/>
            <person name="Morin E."/>
            <person name="Murat C."/>
            <person name="Riley R."/>
            <person name="Ohm R."/>
            <person name="Sun H."/>
            <person name="Tunlid A."/>
            <person name="Henrissat B."/>
            <person name="Grigoriev I.V."/>
            <person name="Hibbett D.S."/>
            <person name="Martin F."/>
        </authorList>
    </citation>
    <scope>NUCLEOTIDE SEQUENCE [LARGE SCALE GENOMIC DNA]</scope>
    <source>
        <strain evidence="2">LaAM-08-1</strain>
    </source>
</reference>
<dbReference type="HOGENOM" id="CLU_112547_0_0_1"/>
<dbReference type="Gene3D" id="1.25.40.10">
    <property type="entry name" value="Tetratricopeptide repeat domain"/>
    <property type="match status" value="1"/>
</dbReference>
<feature type="non-terminal residue" evidence="1">
    <location>
        <position position="234"/>
    </location>
</feature>
<dbReference type="Pfam" id="PF13424">
    <property type="entry name" value="TPR_12"/>
    <property type="match status" value="1"/>
</dbReference>
<dbReference type="PANTHER" id="PTHR46082">
    <property type="entry name" value="ATP/GTP-BINDING PROTEIN-RELATED"/>
    <property type="match status" value="1"/>
</dbReference>
<dbReference type="InterPro" id="IPR053137">
    <property type="entry name" value="NLR-like"/>
</dbReference>
<dbReference type="InterPro" id="IPR011990">
    <property type="entry name" value="TPR-like_helical_dom_sf"/>
</dbReference>
<organism evidence="1 2">
    <name type="scientific">Laccaria amethystina LaAM-08-1</name>
    <dbReference type="NCBI Taxonomy" id="1095629"/>
    <lineage>
        <taxon>Eukaryota</taxon>
        <taxon>Fungi</taxon>
        <taxon>Dikarya</taxon>
        <taxon>Basidiomycota</taxon>
        <taxon>Agaricomycotina</taxon>
        <taxon>Agaricomycetes</taxon>
        <taxon>Agaricomycetidae</taxon>
        <taxon>Agaricales</taxon>
        <taxon>Agaricineae</taxon>
        <taxon>Hydnangiaceae</taxon>
        <taxon>Laccaria</taxon>
    </lineage>
</organism>
<dbReference type="AlphaFoldDB" id="A0A0C9XJ43"/>
<reference evidence="1 2" key="1">
    <citation type="submission" date="2014-04" db="EMBL/GenBank/DDBJ databases">
        <authorList>
            <consortium name="DOE Joint Genome Institute"/>
            <person name="Kuo A."/>
            <person name="Kohler A."/>
            <person name="Nagy L.G."/>
            <person name="Floudas D."/>
            <person name="Copeland A."/>
            <person name="Barry K.W."/>
            <person name="Cichocki N."/>
            <person name="Veneault-Fourrey C."/>
            <person name="LaButti K."/>
            <person name="Lindquist E.A."/>
            <person name="Lipzen A."/>
            <person name="Lundell T."/>
            <person name="Morin E."/>
            <person name="Murat C."/>
            <person name="Sun H."/>
            <person name="Tunlid A."/>
            <person name="Henrissat B."/>
            <person name="Grigoriev I.V."/>
            <person name="Hibbett D.S."/>
            <person name="Martin F."/>
            <person name="Nordberg H.P."/>
            <person name="Cantor M.N."/>
            <person name="Hua S.X."/>
        </authorList>
    </citation>
    <scope>NUCLEOTIDE SEQUENCE [LARGE SCALE GENOMIC DNA]</scope>
    <source>
        <strain evidence="1 2">LaAM-08-1</strain>
    </source>
</reference>
<dbReference type="PANTHER" id="PTHR46082:SF11">
    <property type="entry name" value="AAA+ ATPASE DOMAIN-CONTAINING PROTEIN-RELATED"/>
    <property type="match status" value="1"/>
</dbReference>
<proteinExistence type="predicted"/>
<dbReference type="Pfam" id="PF13374">
    <property type="entry name" value="TPR_10"/>
    <property type="match status" value="1"/>
</dbReference>
<gene>
    <name evidence="1" type="ORF">K443DRAFT_675498</name>
</gene>
<keyword evidence="2" id="KW-1185">Reference proteome</keyword>
<evidence type="ECO:0000313" key="2">
    <source>
        <dbReference type="Proteomes" id="UP000054477"/>
    </source>
</evidence>
<sequence length="234" mass="26544">MQVLEARNRILGVEHPNTINSMAHLAITYQYLGKYTEAEKLEIQVLDARNRILGVEHPDTITAMANLASTYLDLEKYTEAEKLEIQVFNGRCRILGVEHPDTIRAMRDLASTYYKLGKYTEGEKLQIQAQEAQSRVFGEDHSHKIKTMPNIEDAQDTQVFDARSTVPEEETSDSVQLVLNLPVQAVLPDTIINPEKKVHFSSELAKRFSKFKSKIAHSFHKENDLDDNFAGPST</sequence>
<name>A0A0C9XJ43_9AGAR</name>
<dbReference type="STRING" id="1095629.A0A0C9XJ43"/>